<dbReference type="InterPro" id="IPR013766">
    <property type="entry name" value="Thioredoxin_domain"/>
</dbReference>
<dbReference type="RefSeq" id="WP_306980049.1">
    <property type="nucleotide sequence ID" value="NZ_JAUSUA010000001.1"/>
</dbReference>
<gene>
    <name evidence="2" type="ORF">J2S05_000748</name>
</gene>
<evidence type="ECO:0000313" key="2">
    <source>
        <dbReference type="EMBL" id="MDQ0205974.1"/>
    </source>
</evidence>
<dbReference type="CDD" id="cd02947">
    <property type="entry name" value="TRX_family"/>
    <property type="match status" value="1"/>
</dbReference>
<evidence type="ECO:0000313" key="3">
    <source>
        <dbReference type="Proteomes" id="UP001225034"/>
    </source>
</evidence>
<dbReference type="SUPFAM" id="SSF52833">
    <property type="entry name" value="Thioredoxin-like"/>
    <property type="match status" value="1"/>
</dbReference>
<keyword evidence="3" id="KW-1185">Reference proteome</keyword>
<dbReference type="InterPro" id="IPR036249">
    <property type="entry name" value="Thioredoxin-like_sf"/>
</dbReference>
<dbReference type="Gene3D" id="3.40.30.10">
    <property type="entry name" value="Glutaredoxin"/>
    <property type="match status" value="1"/>
</dbReference>
<evidence type="ECO:0000259" key="1">
    <source>
        <dbReference type="Pfam" id="PF00085"/>
    </source>
</evidence>
<dbReference type="Pfam" id="PF00085">
    <property type="entry name" value="Thioredoxin"/>
    <property type="match status" value="1"/>
</dbReference>
<dbReference type="EMBL" id="JAUSUA010000001">
    <property type="protein sequence ID" value="MDQ0205974.1"/>
    <property type="molecule type" value="Genomic_DNA"/>
</dbReference>
<comment type="caution">
    <text evidence="2">The sequence shown here is derived from an EMBL/GenBank/DDBJ whole genome shotgun (WGS) entry which is preliminary data.</text>
</comment>
<feature type="domain" description="Thioredoxin" evidence="1">
    <location>
        <begin position="4"/>
        <end position="87"/>
    </location>
</feature>
<sequence length="115" mass="13159">MIDITANEVEHKLASREELEILFIHTPLCGTCKRAASMLEILEMTYDQLSIDRLNINHHPSFAHTWRIKSVPCLMVFQKGLGVERVYAFQSIPALHALLQPYLKDKSNVLTLRGE</sequence>
<protein>
    <submittedName>
        <fullName evidence="2">Thioredoxin-like negative regulator of GroEL</fullName>
    </submittedName>
</protein>
<accession>A0ABT9YE24</accession>
<proteinExistence type="predicted"/>
<dbReference type="Proteomes" id="UP001225034">
    <property type="component" value="Unassembled WGS sequence"/>
</dbReference>
<name>A0ABT9YE24_9BACI</name>
<reference evidence="2 3" key="1">
    <citation type="submission" date="2023-07" db="EMBL/GenBank/DDBJ databases">
        <title>Genomic Encyclopedia of Type Strains, Phase IV (KMG-IV): sequencing the most valuable type-strain genomes for metagenomic binning, comparative biology and taxonomic classification.</title>
        <authorList>
            <person name="Goeker M."/>
        </authorList>
    </citation>
    <scope>NUCLEOTIDE SEQUENCE [LARGE SCALE GENOMIC DNA]</scope>
    <source>
        <strain evidence="2 3">DSM 19154</strain>
    </source>
</reference>
<organism evidence="2 3">
    <name type="scientific">Alkalicoccobacillus murimartini</name>
    <dbReference type="NCBI Taxonomy" id="171685"/>
    <lineage>
        <taxon>Bacteria</taxon>
        <taxon>Bacillati</taxon>
        <taxon>Bacillota</taxon>
        <taxon>Bacilli</taxon>
        <taxon>Bacillales</taxon>
        <taxon>Bacillaceae</taxon>
        <taxon>Alkalicoccobacillus</taxon>
    </lineage>
</organism>